<gene>
    <name evidence="3" type="ORF">C3B51_13375</name>
    <name evidence="2" type="ORF">TW77_02160</name>
</gene>
<protein>
    <submittedName>
        <fullName evidence="2">Uncharacterized protein</fullName>
    </submittedName>
</protein>
<evidence type="ECO:0000313" key="5">
    <source>
        <dbReference type="Proteomes" id="UP000292345"/>
    </source>
</evidence>
<sequence length="67" mass="7179">MKLTVKKSQLKRLSDKHNALAQRDTPQVAGGQQAASISAGDLCVIVSLVNCTQECSRLACSQAYCKL</sequence>
<reference evidence="2 4" key="1">
    <citation type="journal article" date="2015" name="BMC Genomics">
        <title>Genome mining reveals unlocked bioactive potential of marine Gram-negative bacteria.</title>
        <authorList>
            <person name="Machado H."/>
            <person name="Sonnenschein E.C."/>
            <person name="Melchiorsen J."/>
            <person name="Gram L."/>
        </authorList>
    </citation>
    <scope>NUCLEOTIDE SEQUENCE [LARGE SCALE GENOMIC DNA]</scope>
    <source>
        <strain evidence="2 4">S2471</strain>
    </source>
</reference>
<evidence type="ECO:0000256" key="1">
    <source>
        <dbReference type="SAM" id="MobiDB-lite"/>
    </source>
</evidence>
<dbReference type="Proteomes" id="UP000033452">
    <property type="component" value="Unassembled WGS sequence"/>
</dbReference>
<accession>A0A0F4R0V8</accession>
<keyword evidence="4" id="KW-1185">Reference proteome</keyword>
<dbReference type="Proteomes" id="UP000292345">
    <property type="component" value="Unassembled WGS sequence"/>
</dbReference>
<reference evidence="3 5" key="2">
    <citation type="submission" date="2018-01" db="EMBL/GenBank/DDBJ databases">
        <title>Co-occurrence of chitin degradation, pigmentation and bioactivity in marine Pseudoalteromonas.</title>
        <authorList>
            <person name="Paulsen S."/>
            <person name="Gram L."/>
            <person name="Machado H."/>
        </authorList>
    </citation>
    <scope>NUCLEOTIDE SEQUENCE [LARGE SCALE GENOMIC DNA]</scope>
    <source>
        <strain evidence="3 5">S1946</strain>
    </source>
</reference>
<evidence type="ECO:0000313" key="2">
    <source>
        <dbReference type="EMBL" id="KJZ13155.1"/>
    </source>
</evidence>
<dbReference type="RefSeq" id="WP_046003310.1">
    <property type="nucleotide sequence ID" value="NZ_JXYA01000002.1"/>
</dbReference>
<dbReference type="PATRIC" id="fig|43658.5.peg.446"/>
<dbReference type="EMBL" id="PPUZ01000036">
    <property type="protein sequence ID" value="RZM79952.1"/>
    <property type="molecule type" value="Genomic_DNA"/>
</dbReference>
<feature type="compositionally biased region" description="Basic residues" evidence="1">
    <location>
        <begin position="1"/>
        <end position="10"/>
    </location>
</feature>
<dbReference type="AlphaFoldDB" id="A0A0F4R0V8"/>
<organism evidence="2 4">
    <name type="scientific">Pseudoalteromonas rubra</name>
    <dbReference type="NCBI Taxonomy" id="43658"/>
    <lineage>
        <taxon>Bacteria</taxon>
        <taxon>Pseudomonadati</taxon>
        <taxon>Pseudomonadota</taxon>
        <taxon>Gammaproteobacteria</taxon>
        <taxon>Alteromonadales</taxon>
        <taxon>Pseudoalteromonadaceae</taxon>
        <taxon>Pseudoalteromonas</taxon>
    </lineage>
</organism>
<evidence type="ECO:0000313" key="3">
    <source>
        <dbReference type="EMBL" id="RZM79952.1"/>
    </source>
</evidence>
<name>A0A0F4R0V8_9GAMM</name>
<comment type="caution">
    <text evidence="2">The sequence shown here is derived from an EMBL/GenBank/DDBJ whole genome shotgun (WGS) entry which is preliminary data.</text>
</comment>
<proteinExistence type="predicted"/>
<evidence type="ECO:0000313" key="4">
    <source>
        <dbReference type="Proteomes" id="UP000033452"/>
    </source>
</evidence>
<feature type="region of interest" description="Disordered" evidence="1">
    <location>
        <begin position="1"/>
        <end position="26"/>
    </location>
</feature>
<dbReference type="EMBL" id="JXYA01000002">
    <property type="protein sequence ID" value="KJZ13155.1"/>
    <property type="molecule type" value="Genomic_DNA"/>
</dbReference>